<dbReference type="Pfam" id="PF11659">
    <property type="entry name" value="DUF3261"/>
    <property type="match status" value="1"/>
</dbReference>
<dbReference type="InterPro" id="IPR021675">
    <property type="entry name" value="DUF3261"/>
</dbReference>
<keyword evidence="3" id="KW-1185">Reference proteome</keyword>
<evidence type="ECO:0000313" key="3">
    <source>
        <dbReference type="Proteomes" id="UP001595926"/>
    </source>
</evidence>
<proteinExistence type="predicted"/>
<evidence type="ECO:0000256" key="1">
    <source>
        <dbReference type="SAM" id="SignalP"/>
    </source>
</evidence>
<feature type="chain" id="PRO_5045259678" evidence="1">
    <location>
        <begin position="21"/>
        <end position="199"/>
    </location>
</feature>
<gene>
    <name evidence="2" type="ORF">ACFPDQ_01300</name>
</gene>
<accession>A0ABV9T982</accession>
<name>A0ABV9T982_9GAMM</name>
<reference evidence="3" key="1">
    <citation type="journal article" date="2019" name="Int. J. Syst. Evol. Microbiol.">
        <title>The Global Catalogue of Microorganisms (GCM) 10K type strain sequencing project: providing services to taxonomists for standard genome sequencing and annotation.</title>
        <authorList>
            <consortium name="The Broad Institute Genomics Platform"/>
            <consortium name="The Broad Institute Genome Sequencing Center for Infectious Disease"/>
            <person name="Wu L."/>
            <person name="Ma J."/>
        </authorList>
    </citation>
    <scope>NUCLEOTIDE SEQUENCE [LARGE SCALE GENOMIC DNA]</scope>
    <source>
        <strain evidence="3">CGMCC 1.13718</strain>
    </source>
</reference>
<sequence length="199" mass="22560">MKIKSLFLVLFISLSGCAIFENKENTDTKVEFLPNTMVTLPKPNSLDLDMNISQIVSATYHVNEKTSNFSTQVEIIVDSKHIMMIALSGWGGSLFKLDYNGNKIESSSLPMPNQNMGVKESLLEFIISYAPSPVVEKMFTGTGIVLQQESKERCLVKDDEKIMCIEYKSEKPWLGSVLIHNYHYNYTVKIDTLSYKLNK</sequence>
<dbReference type="EMBL" id="JBHSJH010000001">
    <property type="protein sequence ID" value="MFC4891683.1"/>
    <property type="molecule type" value="Genomic_DNA"/>
</dbReference>
<dbReference type="RefSeq" id="WP_119330581.1">
    <property type="nucleotide sequence ID" value="NZ_JBHSJH010000001.1"/>
</dbReference>
<dbReference type="Proteomes" id="UP001595926">
    <property type="component" value="Unassembled WGS sequence"/>
</dbReference>
<keyword evidence="1" id="KW-0732">Signal</keyword>
<evidence type="ECO:0000313" key="2">
    <source>
        <dbReference type="EMBL" id="MFC4891683.1"/>
    </source>
</evidence>
<organism evidence="2 3">
    <name type="scientific">Pseudofrancisella aestuarii</name>
    <dbReference type="NCBI Taxonomy" id="2670347"/>
    <lineage>
        <taxon>Bacteria</taxon>
        <taxon>Pseudomonadati</taxon>
        <taxon>Pseudomonadota</taxon>
        <taxon>Gammaproteobacteria</taxon>
        <taxon>Thiotrichales</taxon>
        <taxon>Francisellaceae</taxon>
        <taxon>Pseudofrancisella</taxon>
    </lineage>
</organism>
<comment type="caution">
    <text evidence="2">The sequence shown here is derived from an EMBL/GenBank/DDBJ whole genome shotgun (WGS) entry which is preliminary data.</text>
</comment>
<protein>
    <submittedName>
        <fullName evidence="2">DUF3261 domain-containing protein</fullName>
    </submittedName>
</protein>
<feature type="signal peptide" evidence="1">
    <location>
        <begin position="1"/>
        <end position="20"/>
    </location>
</feature>
<dbReference type="PROSITE" id="PS51257">
    <property type="entry name" value="PROKAR_LIPOPROTEIN"/>
    <property type="match status" value="1"/>
</dbReference>